<organism evidence="2 3">
    <name type="scientific">Magnaporthiopsis poae (strain ATCC 64411 / 73-15)</name>
    <name type="common">Kentucky bluegrass fungus</name>
    <name type="synonym">Magnaporthe poae</name>
    <dbReference type="NCBI Taxonomy" id="644358"/>
    <lineage>
        <taxon>Eukaryota</taxon>
        <taxon>Fungi</taxon>
        <taxon>Dikarya</taxon>
        <taxon>Ascomycota</taxon>
        <taxon>Pezizomycotina</taxon>
        <taxon>Sordariomycetes</taxon>
        <taxon>Sordariomycetidae</taxon>
        <taxon>Magnaporthales</taxon>
        <taxon>Magnaporthaceae</taxon>
        <taxon>Magnaporthiopsis</taxon>
    </lineage>
</organism>
<dbReference type="PANTHER" id="PTHR39596:SF2">
    <property type="entry name" value="HET DOMAIN PROTEIN (AFU_ORTHOLOGUE AFUA_1G17550)-RELATED"/>
    <property type="match status" value="1"/>
</dbReference>
<keyword evidence="3" id="KW-1185">Reference proteome</keyword>
<reference evidence="3" key="2">
    <citation type="submission" date="2010-05" db="EMBL/GenBank/DDBJ databases">
        <title>The genome sequence of Magnaporthe poae strain ATCC 64411.</title>
        <authorList>
            <person name="Ma L.-J."/>
            <person name="Dead R."/>
            <person name="Young S."/>
            <person name="Zeng Q."/>
            <person name="Koehrsen M."/>
            <person name="Alvarado L."/>
            <person name="Berlin A."/>
            <person name="Chapman S.B."/>
            <person name="Chen Z."/>
            <person name="Freedman E."/>
            <person name="Gellesch M."/>
            <person name="Goldberg J."/>
            <person name="Griggs A."/>
            <person name="Gujja S."/>
            <person name="Heilman E.R."/>
            <person name="Heiman D."/>
            <person name="Hepburn T."/>
            <person name="Howarth C."/>
            <person name="Jen D."/>
            <person name="Larson L."/>
            <person name="Mehta T."/>
            <person name="Neiman D."/>
            <person name="Pearson M."/>
            <person name="Roberts A."/>
            <person name="Saif S."/>
            <person name="Shea T."/>
            <person name="Shenoy N."/>
            <person name="Sisk P."/>
            <person name="Stolte C."/>
            <person name="Sykes S."/>
            <person name="Walk T."/>
            <person name="White J."/>
            <person name="Yandava C."/>
            <person name="Haas B."/>
            <person name="Nusbaum C."/>
            <person name="Birren B."/>
        </authorList>
    </citation>
    <scope>NUCLEOTIDE SEQUENCE [LARGE SCALE GENOMIC DNA]</scope>
    <source>
        <strain evidence="3">ATCC 64411 / 73-15</strain>
    </source>
</reference>
<reference evidence="1" key="3">
    <citation type="submission" date="2011-03" db="EMBL/GenBank/DDBJ databases">
        <title>Annotation of Magnaporthe poae ATCC 64411.</title>
        <authorList>
            <person name="Ma L.-J."/>
            <person name="Dead R."/>
            <person name="Young S.K."/>
            <person name="Zeng Q."/>
            <person name="Gargeya S."/>
            <person name="Fitzgerald M."/>
            <person name="Haas B."/>
            <person name="Abouelleil A."/>
            <person name="Alvarado L."/>
            <person name="Arachchi H.M."/>
            <person name="Berlin A."/>
            <person name="Brown A."/>
            <person name="Chapman S.B."/>
            <person name="Chen Z."/>
            <person name="Dunbar C."/>
            <person name="Freedman E."/>
            <person name="Gearin G."/>
            <person name="Gellesch M."/>
            <person name="Goldberg J."/>
            <person name="Griggs A."/>
            <person name="Gujja S."/>
            <person name="Heiman D."/>
            <person name="Howarth C."/>
            <person name="Larson L."/>
            <person name="Lui A."/>
            <person name="MacDonald P.J.P."/>
            <person name="Mehta T."/>
            <person name="Montmayeur A."/>
            <person name="Murphy C."/>
            <person name="Neiman D."/>
            <person name="Pearson M."/>
            <person name="Priest M."/>
            <person name="Roberts A."/>
            <person name="Saif S."/>
            <person name="Shea T."/>
            <person name="Shenoy N."/>
            <person name="Sisk P."/>
            <person name="Stolte C."/>
            <person name="Sykes S."/>
            <person name="Yandava C."/>
            <person name="Wortman J."/>
            <person name="Nusbaum C."/>
            <person name="Birren B."/>
        </authorList>
    </citation>
    <scope>NUCLEOTIDE SEQUENCE</scope>
    <source>
        <strain evidence="1">ATCC 64411</strain>
    </source>
</reference>
<dbReference type="EMBL" id="ADBL01001746">
    <property type="status" value="NOT_ANNOTATED_CDS"/>
    <property type="molecule type" value="Genomic_DNA"/>
</dbReference>
<dbReference type="EnsemblFungi" id="MAPG_07224T0">
    <property type="protein sequence ID" value="MAPG_07224T0"/>
    <property type="gene ID" value="MAPG_07224"/>
</dbReference>
<protein>
    <recommendedName>
        <fullName evidence="4">Heterokaryon incompatibility domain-containing protein</fullName>
    </recommendedName>
</protein>
<accession>A0A0C4E436</accession>
<reference evidence="2" key="5">
    <citation type="submission" date="2015-06" db="UniProtKB">
        <authorList>
            <consortium name="EnsemblFungi"/>
        </authorList>
    </citation>
    <scope>IDENTIFICATION</scope>
    <source>
        <strain evidence="2">ATCC 64411</strain>
    </source>
</reference>
<dbReference type="Proteomes" id="UP000011715">
    <property type="component" value="Unassembled WGS sequence"/>
</dbReference>
<reference evidence="2" key="4">
    <citation type="journal article" date="2015" name="G3 (Bethesda)">
        <title>Genome sequences of three phytopathogenic species of the Magnaporthaceae family of fungi.</title>
        <authorList>
            <person name="Okagaki L.H."/>
            <person name="Nunes C.C."/>
            <person name="Sailsbery J."/>
            <person name="Clay B."/>
            <person name="Brown D."/>
            <person name="John T."/>
            <person name="Oh Y."/>
            <person name="Young N."/>
            <person name="Fitzgerald M."/>
            <person name="Haas B.J."/>
            <person name="Zeng Q."/>
            <person name="Young S."/>
            <person name="Adiconis X."/>
            <person name="Fan L."/>
            <person name="Levin J.Z."/>
            <person name="Mitchell T.K."/>
            <person name="Okubara P.A."/>
            <person name="Farman M.L."/>
            <person name="Kohn L.M."/>
            <person name="Birren B."/>
            <person name="Ma L.-J."/>
            <person name="Dean R.A."/>
        </authorList>
    </citation>
    <scope>NUCLEOTIDE SEQUENCE</scope>
    <source>
        <strain evidence="2">ATCC 64411 / 73-15</strain>
    </source>
</reference>
<evidence type="ECO:0000313" key="3">
    <source>
        <dbReference type="Proteomes" id="UP000011715"/>
    </source>
</evidence>
<dbReference type="eggNOG" id="ENOG502RWG0">
    <property type="taxonomic scope" value="Eukaryota"/>
</dbReference>
<dbReference type="PANTHER" id="PTHR39596">
    <property type="match status" value="1"/>
</dbReference>
<name>A0A0C4E436_MAGP6</name>
<evidence type="ECO:0008006" key="4">
    <source>
        <dbReference type="Google" id="ProtNLM"/>
    </source>
</evidence>
<evidence type="ECO:0000313" key="2">
    <source>
        <dbReference type="EnsemblFungi" id="MAPG_07224T0"/>
    </source>
</evidence>
<dbReference type="VEuPathDB" id="FungiDB:MAPG_07224"/>
<proteinExistence type="predicted"/>
<dbReference type="EMBL" id="GL876971">
    <property type="protein sequence ID" value="KLU88237.1"/>
    <property type="molecule type" value="Genomic_DNA"/>
</dbReference>
<evidence type="ECO:0000313" key="1">
    <source>
        <dbReference type="EMBL" id="KLU88237.1"/>
    </source>
</evidence>
<gene>
    <name evidence="1" type="ORF">MAPG_07224</name>
</gene>
<sequence>MDHIKRPGNPRRPHIQVPYVCGHLTPCTAAGFIQWLREAPAWFAADRADPVDVFVAKLQNQLYFGLLSGFLCRDVRHEDFIRGDDAAHATLDSLKVKRALHAWLCPSDAGAPGSIPYCHDSDVQTAHERCRRLWEIKDRYGYDSPSVRRDYAFGCLPRDSFVRAFGNRDLRRFTLVAGFEPFRRSLLRNGRCPSLGWRLQLSATDYYRLLFLPATQPQGNQRHASCTYRRCEHFDRVETKHRDGCAGSPGCHFAESDLEDVIKYITNDSIALIKFEEDDRGQVRIKTVKGDLASDNFTAISHVWAGGMGNQDRNALPQCQLQYILESVTSMPPAPVFSAAEVIDEAINELAQAIRYGAELTAPALLGAVGVKKRRREALVWIDSLCIPADTSAADQDRISAAKATAINSMAALYAGAEKVLVFDTELQQLSSTALGEHDDILALHIRICPWMARSWPLQEGALGQHVYFQLMDRSILLSESLGRRIGLPSLRLAKYYSEQESVMPNVSLFSQAWNSLVNRSTTKFEDLPAILAVMMENSAEEVLGLAKRDRMKALLRRERDLPLASLYQPNTSTDGQWEPEIPGADQGQTFIHSHYGTLKSTPEGQEGYLLQNWNDTSFVVVHGVPEGSKFVLRVASRGDKTTYGISQGTSVPGKVGGPCSKTVFLLSKLCGVEPCTFHGARFSAATATSGELRLRFETEVLWENVGGTGVVGDFGVTYTNCSLLEDLEVSGEVPMVFIGT</sequence>
<dbReference type="AlphaFoldDB" id="A0A0C4E436"/>
<reference evidence="1" key="1">
    <citation type="submission" date="2010-05" db="EMBL/GenBank/DDBJ databases">
        <title>The Genome Sequence of Magnaporthe poae strain ATCC 64411.</title>
        <authorList>
            <consortium name="The Broad Institute Genome Sequencing Platform"/>
            <consortium name="Broad Institute Genome Sequencing Center for Infectious Disease"/>
            <person name="Ma L.-J."/>
            <person name="Dead R."/>
            <person name="Young S."/>
            <person name="Zeng Q."/>
            <person name="Koehrsen M."/>
            <person name="Alvarado L."/>
            <person name="Berlin A."/>
            <person name="Chapman S.B."/>
            <person name="Chen Z."/>
            <person name="Freedman E."/>
            <person name="Gellesch M."/>
            <person name="Goldberg J."/>
            <person name="Griggs A."/>
            <person name="Gujja S."/>
            <person name="Heilman E.R."/>
            <person name="Heiman D."/>
            <person name="Hepburn T."/>
            <person name="Howarth C."/>
            <person name="Jen D."/>
            <person name="Larson L."/>
            <person name="Mehta T."/>
            <person name="Neiman D."/>
            <person name="Pearson M."/>
            <person name="Roberts A."/>
            <person name="Saif S."/>
            <person name="Shea T."/>
            <person name="Shenoy N."/>
            <person name="Sisk P."/>
            <person name="Stolte C."/>
            <person name="Sykes S."/>
            <person name="Walk T."/>
            <person name="White J."/>
            <person name="Yandava C."/>
            <person name="Haas B."/>
            <person name="Nusbaum C."/>
            <person name="Birren B."/>
        </authorList>
    </citation>
    <scope>NUCLEOTIDE SEQUENCE</scope>
    <source>
        <strain evidence="1">ATCC 64411</strain>
    </source>
</reference>
<dbReference type="OrthoDB" id="2426273at2759"/>